<dbReference type="Proteomes" id="UP000566995">
    <property type="component" value="Unassembled WGS sequence"/>
</dbReference>
<comment type="caution">
    <text evidence="1">The sequence shown here is derived from an EMBL/GenBank/DDBJ whole genome shotgun (WGS) entry which is preliminary data.</text>
</comment>
<dbReference type="SUPFAM" id="SSF46934">
    <property type="entry name" value="UBA-like"/>
    <property type="match status" value="1"/>
</dbReference>
<sequence length="190" mass="20895">MPLNISENNIQILARITDASPQRCRELLEMAQGDAFGVINIACRRPGSESHTLVRDACATLKKYFQDVHGELEKKPAFMARAGDVGPVPETAEITAESVRILRQISGHGMMECRKALVAANGNVLEAVGHLFYAGCLINVKNGGYDAWLDRMVKSFAEAHEIRDGKIVEKKGVPPLKPSFMIKPSDYEQS</sequence>
<evidence type="ECO:0000313" key="1">
    <source>
        <dbReference type="EMBL" id="MBB4866906.1"/>
    </source>
</evidence>
<protein>
    <submittedName>
        <fullName evidence="1">NACalpha-BTF3-like transcription factor</fullName>
    </submittedName>
</protein>
<gene>
    <name evidence="1" type="ORF">HNP46_005813</name>
</gene>
<reference evidence="1 2" key="1">
    <citation type="submission" date="2020-08" db="EMBL/GenBank/DDBJ databases">
        <title>Functional genomics of gut bacteria from endangered species of beetles.</title>
        <authorList>
            <person name="Carlos-Shanley C."/>
        </authorList>
    </citation>
    <scope>NUCLEOTIDE SEQUENCE [LARGE SCALE GENOMIC DNA]</scope>
    <source>
        <strain evidence="1 2">S00179</strain>
    </source>
</reference>
<evidence type="ECO:0000313" key="2">
    <source>
        <dbReference type="Proteomes" id="UP000566995"/>
    </source>
</evidence>
<dbReference type="AlphaFoldDB" id="A0A7W7KQA6"/>
<dbReference type="Gene3D" id="1.10.8.10">
    <property type="entry name" value="DNA helicase RuvA subunit, C-terminal domain"/>
    <property type="match status" value="1"/>
</dbReference>
<accession>A0A7W7KQA6</accession>
<dbReference type="RefSeq" id="WP_184595882.1">
    <property type="nucleotide sequence ID" value="NZ_JACHLI010000032.1"/>
</dbReference>
<dbReference type="InterPro" id="IPR009060">
    <property type="entry name" value="UBA-like_sf"/>
</dbReference>
<proteinExistence type="predicted"/>
<dbReference type="EMBL" id="JACHLI010000032">
    <property type="protein sequence ID" value="MBB4866906.1"/>
    <property type="molecule type" value="Genomic_DNA"/>
</dbReference>
<organism evidence="1 2">
    <name type="scientific">Pseudomonas nitroreducens</name>
    <dbReference type="NCBI Taxonomy" id="46680"/>
    <lineage>
        <taxon>Bacteria</taxon>
        <taxon>Pseudomonadati</taxon>
        <taxon>Pseudomonadota</taxon>
        <taxon>Gammaproteobacteria</taxon>
        <taxon>Pseudomonadales</taxon>
        <taxon>Pseudomonadaceae</taxon>
        <taxon>Pseudomonas</taxon>
    </lineage>
</organism>
<dbReference type="CDD" id="cd14275">
    <property type="entry name" value="UBA_EF-Ts"/>
    <property type="match status" value="1"/>
</dbReference>
<name>A0A7W7KQA6_PSENT</name>